<organism evidence="2 3">
    <name type="scientific">Agrocybe pediades</name>
    <dbReference type="NCBI Taxonomy" id="84607"/>
    <lineage>
        <taxon>Eukaryota</taxon>
        <taxon>Fungi</taxon>
        <taxon>Dikarya</taxon>
        <taxon>Basidiomycota</taxon>
        <taxon>Agaricomycotina</taxon>
        <taxon>Agaricomycetes</taxon>
        <taxon>Agaricomycetidae</taxon>
        <taxon>Agaricales</taxon>
        <taxon>Agaricineae</taxon>
        <taxon>Strophariaceae</taxon>
        <taxon>Agrocybe</taxon>
    </lineage>
</organism>
<name>A0A8H4QIE4_9AGAR</name>
<evidence type="ECO:0000313" key="3">
    <source>
        <dbReference type="Proteomes" id="UP000521872"/>
    </source>
</evidence>
<dbReference type="Proteomes" id="UP000521872">
    <property type="component" value="Unassembled WGS sequence"/>
</dbReference>
<gene>
    <name evidence="2" type="ORF">D9613_003662</name>
</gene>
<proteinExistence type="predicted"/>
<keyword evidence="3" id="KW-1185">Reference proteome</keyword>
<dbReference type="InterPro" id="IPR036047">
    <property type="entry name" value="F-box-like_dom_sf"/>
</dbReference>
<evidence type="ECO:0000313" key="2">
    <source>
        <dbReference type="EMBL" id="KAF4611498.1"/>
    </source>
</evidence>
<sequence length="323" mass="37816">MNRDSSDPNNDSICIEISPPLLHHNRCPAQLLPNELLLIIFSFLELKPFTVAHSVCKRWKQLLPLTDMHPIRQRMLRLVSHMLSHPRFLDTRPWTLKTIKPFDRKAYIDALLSQYPAIPEEFRLWIMEWPARMVPFSMWPGSPFTFHNAVTFEEANGTNWLAYLPEGSPSLFTLLHSHPSHDDHCIPALLFWKDDLRAYWLIFDQGEPELFGRVFVSDSDMENSPVVCRIPYEDDDIMDELPVITCSNDWLHFIEICWDHQIKLALSRERPARFSPFVKDEPVSYPVSYHLGAWIATIRPTHPWISSTNPKVLEELRRHVYPG</sequence>
<dbReference type="SUPFAM" id="SSF81383">
    <property type="entry name" value="F-box domain"/>
    <property type="match status" value="1"/>
</dbReference>
<dbReference type="Pfam" id="PF12937">
    <property type="entry name" value="F-box-like"/>
    <property type="match status" value="1"/>
</dbReference>
<comment type="caution">
    <text evidence="2">The sequence shown here is derived from an EMBL/GenBank/DDBJ whole genome shotgun (WGS) entry which is preliminary data.</text>
</comment>
<accession>A0A8H4QIE4</accession>
<reference evidence="2 3" key="1">
    <citation type="submission" date="2019-12" db="EMBL/GenBank/DDBJ databases">
        <authorList>
            <person name="Floudas D."/>
            <person name="Bentzer J."/>
            <person name="Ahren D."/>
            <person name="Johansson T."/>
            <person name="Persson P."/>
            <person name="Tunlid A."/>
        </authorList>
    </citation>
    <scope>NUCLEOTIDE SEQUENCE [LARGE SCALE GENOMIC DNA]</scope>
    <source>
        <strain evidence="2 3">CBS 102.39</strain>
    </source>
</reference>
<protein>
    <recommendedName>
        <fullName evidence="1">F-box domain-containing protein</fullName>
    </recommendedName>
</protein>
<feature type="domain" description="F-box" evidence="1">
    <location>
        <begin position="31"/>
        <end position="62"/>
    </location>
</feature>
<dbReference type="InterPro" id="IPR001810">
    <property type="entry name" value="F-box_dom"/>
</dbReference>
<evidence type="ECO:0000259" key="1">
    <source>
        <dbReference type="Pfam" id="PF12937"/>
    </source>
</evidence>
<dbReference type="Gene3D" id="1.20.1280.50">
    <property type="match status" value="1"/>
</dbReference>
<dbReference type="EMBL" id="JAACJL010000057">
    <property type="protein sequence ID" value="KAF4611498.1"/>
    <property type="molecule type" value="Genomic_DNA"/>
</dbReference>
<dbReference type="AlphaFoldDB" id="A0A8H4QIE4"/>